<keyword evidence="1" id="KW-1133">Transmembrane helix</keyword>
<reference evidence="2" key="2">
    <citation type="submission" date="2020-09" db="EMBL/GenBank/DDBJ databases">
        <authorList>
            <person name="Sun Q."/>
            <person name="Zhou Y."/>
        </authorList>
    </citation>
    <scope>NUCLEOTIDE SEQUENCE</scope>
    <source>
        <strain evidence="2">CGMCC 1.15320</strain>
    </source>
</reference>
<proteinExistence type="predicted"/>
<evidence type="ECO:0000256" key="1">
    <source>
        <dbReference type="SAM" id="Phobius"/>
    </source>
</evidence>
<dbReference type="Gene3D" id="2.60.450.10">
    <property type="entry name" value="Lipopolysaccharide (LPS) transport protein A like domain"/>
    <property type="match status" value="1"/>
</dbReference>
<comment type="caution">
    <text evidence="2">The sequence shown here is derived from an EMBL/GenBank/DDBJ whole genome shotgun (WGS) entry which is preliminary data.</text>
</comment>
<keyword evidence="1" id="KW-0472">Membrane</keyword>
<dbReference type="AlphaFoldDB" id="A0A916RLK8"/>
<reference evidence="2" key="1">
    <citation type="journal article" date="2014" name="Int. J. Syst. Evol. Microbiol.">
        <title>Complete genome sequence of Corynebacterium casei LMG S-19264T (=DSM 44701T), isolated from a smear-ripened cheese.</title>
        <authorList>
            <consortium name="US DOE Joint Genome Institute (JGI-PGF)"/>
            <person name="Walter F."/>
            <person name="Albersmeier A."/>
            <person name="Kalinowski J."/>
            <person name="Ruckert C."/>
        </authorList>
    </citation>
    <scope>NUCLEOTIDE SEQUENCE</scope>
    <source>
        <strain evidence="2">CGMCC 1.15320</strain>
    </source>
</reference>
<dbReference type="Proteomes" id="UP000636264">
    <property type="component" value="Unassembled WGS sequence"/>
</dbReference>
<keyword evidence="1" id="KW-0812">Transmembrane</keyword>
<gene>
    <name evidence="2" type="ORF">GCM10011385_09950</name>
</gene>
<evidence type="ECO:0008006" key="4">
    <source>
        <dbReference type="Google" id="ProtNLM"/>
    </source>
</evidence>
<evidence type="ECO:0000313" key="2">
    <source>
        <dbReference type="EMBL" id="GGA58351.1"/>
    </source>
</evidence>
<accession>A0A916RLK8</accession>
<sequence>MTMGEAVMSDFQESTTFRRNERGAEAFARAARHSRNVRLFKIVLPLAAVLMLVAFFGYSYLPALRGADGNVTVIDTAVESGELVMSNPTLEGFTGTNQPYSVTARKARQPVGEPLGAFSLEEISATIPFGDKDNAKIVAGGGNLDRQSNRLVLDQKIEIETSNGIKAKLESAEVDLSTKTVESKKPVTIELSGMRIEAQKFETADGGEKLIFDGGVHIQVQPSEVKRGAPDVQKAADE</sequence>
<dbReference type="EMBL" id="BMIF01000002">
    <property type="protein sequence ID" value="GGA58351.1"/>
    <property type="molecule type" value="Genomic_DNA"/>
</dbReference>
<keyword evidence="3" id="KW-1185">Reference proteome</keyword>
<evidence type="ECO:0000313" key="3">
    <source>
        <dbReference type="Proteomes" id="UP000636264"/>
    </source>
</evidence>
<dbReference type="InterPro" id="IPR010664">
    <property type="entry name" value="LipoPS_assembly_LptC-rel"/>
</dbReference>
<protein>
    <recommendedName>
        <fullName evidence="4">LPS export ABC transporter periplasmic protein LptC</fullName>
    </recommendedName>
</protein>
<dbReference type="Pfam" id="PF06835">
    <property type="entry name" value="LptC"/>
    <property type="match status" value="1"/>
</dbReference>
<name>A0A916RLK8_9HYPH</name>
<feature type="transmembrane region" description="Helical" evidence="1">
    <location>
        <begin position="39"/>
        <end position="61"/>
    </location>
</feature>
<organism evidence="2 3">
    <name type="scientific">Nitratireductor aestuarii</name>
    <dbReference type="NCBI Taxonomy" id="1735103"/>
    <lineage>
        <taxon>Bacteria</taxon>
        <taxon>Pseudomonadati</taxon>
        <taxon>Pseudomonadota</taxon>
        <taxon>Alphaproteobacteria</taxon>
        <taxon>Hyphomicrobiales</taxon>
        <taxon>Phyllobacteriaceae</taxon>
        <taxon>Nitratireductor</taxon>
    </lineage>
</organism>